<reference evidence="1 2" key="1">
    <citation type="submission" date="2019-12" db="EMBL/GenBank/DDBJ databases">
        <title>Mucilaginibacter sp. HMF7410 genome sequencing and assembly.</title>
        <authorList>
            <person name="Kang H."/>
            <person name="Cha I."/>
            <person name="Kim H."/>
            <person name="Joh K."/>
        </authorList>
    </citation>
    <scope>NUCLEOTIDE SEQUENCE [LARGE SCALE GENOMIC DNA]</scope>
    <source>
        <strain evidence="1 2">HMF7410</strain>
    </source>
</reference>
<accession>A0A7K1SZ14</accession>
<gene>
    <name evidence="1" type="ORF">GO621_13540</name>
</gene>
<organism evidence="1 2">
    <name type="scientific">Mucilaginibacter arboris</name>
    <dbReference type="NCBI Taxonomy" id="2682090"/>
    <lineage>
        <taxon>Bacteria</taxon>
        <taxon>Pseudomonadati</taxon>
        <taxon>Bacteroidota</taxon>
        <taxon>Sphingobacteriia</taxon>
        <taxon>Sphingobacteriales</taxon>
        <taxon>Sphingobacteriaceae</taxon>
        <taxon>Mucilaginibacter</taxon>
    </lineage>
</organism>
<keyword evidence="2" id="KW-1185">Reference proteome</keyword>
<sequence length="145" mass="17562">MEKIAKSTSWNNIPIDKPIQLKISLKFNDEQFSKLIKGLIPREMEDKWFIYFENDWLYFHRSWTGFGVYKALLIKEQDSYYIKYFWAERNQEKYKNQDEKVDVETFSFLIARGLLEEDVDKIHFNRNINSDEDIIKGWSNFGNLL</sequence>
<comment type="caution">
    <text evidence="1">The sequence shown here is derived from an EMBL/GenBank/DDBJ whole genome shotgun (WGS) entry which is preliminary data.</text>
</comment>
<evidence type="ECO:0000313" key="2">
    <source>
        <dbReference type="Proteomes" id="UP000462014"/>
    </source>
</evidence>
<dbReference type="Proteomes" id="UP000462014">
    <property type="component" value="Unassembled WGS sequence"/>
</dbReference>
<name>A0A7K1SZ14_9SPHI</name>
<dbReference type="EMBL" id="WPIK01000012">
    <property type="protein sequence ID" value="MVN22555.1"/>
    <property type="molecule type" value="Genomic_DNA"/>
</dbReference>
<dbReference type="RefSeq" id="WP_157567929.1">
    <property type="nucleotide sequence ID" value="NZ_WPIK01000012.1"/>
</dbReference>
<dbReference type="AlphaFoldDB" id="A0A7K1SZ14"/>
<evidence type="ECO:0000313" key="1">
    <source>
        <dbReference type="EMBL" id="MVN22555.1"/>
    </source>
</evidence>
<proteinExistence type="predicted"/>
<protein>
    <submittedName>
        <fullName evidence="1">Uncharacterized protein</fullName>
    </submittedName>
</protein>